<dbReference type="InterPro" id="IPR056179">
    <property type="entry name" value="DHQS_C"/>
</dbReference>
<evidence type="ECO:0000256" key="13">
    <source>
        <dbReference type="ARBA" id="ARBA00022833"/>
    </source>
</evidence>
<keyword evidence="10" id="KW-0028">Amino-acid biosynthesis</keyword>
<protein>
    <recommendedName>
        <fullName evidence="8">3-dehydroquinate synthase</fullName>
        <ecNumber evidence="7">4.2.3.4</ecNumber>
    </recommendedName>
</protein>
<comment type="pathway">
    <text evidence="5">Metabolic intermediate biosynthesis; chorismate biosynthesis; chorismate from D-erythrose 4-phosphate and phosphoenolpyruvate: step 2/7.</text>
</comment>
<dbReference type="GO" id="GO:0008652">
    <property type="term" value="P:amino acid biosynthetic process"/>
    <property type="evidence" value="ECO:0007669"/>
    <property type="project" value="UniProtKB-KW"/>
</dbReference>
<keyword evidence="9" id="KW-0963">Cytoplasm</keyword>
<sequence length="351" mass="38284">MNAIPVNAENKYEVLVDCNWREALEEIAKSRTRVGIVVSASLRERLGDISLGDCDVHFFEIIDGEGSKSAENLQLMWDWLGAGGFTRSDVLVAVGGGATTDVAGFAAATWLRGIDWIAVPTTLAGMVDASVGGKTGMNSSFGKNLIGAFHSPSAVLIDCEWLSTLSDRDFSAGMAEVVKCGFIADAKILEMVENNSLAEIRSSRALTTELIERSVRVKASVVSEDFKESFAREILNYGHTLGHAVELHSNYSLRHGEAVSIGMVFAAELAAATGHLSDEIVARHRRILVSLNLPTSYARDAWAQLLPLLYLDKKSRGRQLRFVGISDIGKTFRLEEVSTQELTQTYERISQ</sequence>
<dbReference type="HAMAP" id="MF_00110">
    <property type="entry name" value="DHQ_synthase"/>
    <property type="match status" value="1"/>
</dbReference>
<keyword evidence="12" id="KW-0547">Nucleotide-binding</keyword>
<dbReference type="GO" id="GO:0009073">
    <property type="term" value="P:aromatic amino acid family biosynthetic process"/>
    <property type="evidence" value="ECO:0007669"/>
    <property type="project" value="UniProtKB-KW"/>
</dbReference>
<keyword evidence="15" id="KW-0057">Aromatic amino acid biosynthesis</keyword>
<evidence type="ECO:0000256" key="15">
    <source>
        <dbReference type="ARBA" id="ARBA00023141"/>
    </source>
</evidence>
<dbReference type="InterPro" id="IPR050071">
    <property type="entry name" value="Dehydroquinate_synthase"/>
</dbReference>
<dbReference type="EMBL" id="CAEZWO010000073">
    <property type="protein sequence ID" value="CAB4662285.1"/>
    <property type="molecule type" value="Genomic_DNA"/>
</dbReference>
<feature type="domain" description="3-dehydroquinate synthase N-terminal" evidence="18">
    <location>
        <begin position="60"/>
        <end position="171"/>
    </location>
</feature>
<evidence type="ECO:0000256" key="3">
    <source>
        <dbReference type="ARBA" id="ARBA00001941"/>
    </source>
</evidence>
<gene>
    <name evidence="20" type="ORF">UFOPK2254_00823</name>
</gene>
<dbReference type="InterPro" id="IPR030960">
    <property type="entry name" value="DHQS/DOIS_N"/>
</dbReference>
<dbReference type="PIRSF" id="PIRSF001455">
    <property type="entry name" value="DHQ_synth"/>
    <property type="match status" value="1"/>
</dbReference>
<evidence type="ECO:0000256" key="5">
    <source>
        <dbReference type="ARBA" id="ARBA00004661"/>
    </source>
</evidence>
<accession>A0A6J6LP78</accession>
<evidence type="ECO:0000256" key="4">
    <source>
        <dbReference type="ARBA" id="ARBA00004496"/>
    </source>
</evidence>
<evidence type="ECO:0000256" key="11">
    <source>
        <dbReference type="ARBA" id="ARBA00022723"/>
    </source>
</evidence>
<dbReference type="PANTHER" id="PTHR43622:SF7">
    <property type="entry name" value="3-DEHYDROQUINATE SYNTHASE, CHLOROPLASTIC"/>
    <property type="match status" value="1"/>
</dbReference>
<dbReference type="Pfam" id="PF01761">
    <property type="entry name" value="DHQ_synthase"/>
    <property type="match status" value="1"/>
</dbReference>
<dbReference type="GO" id="GO:0003856">
    <property type="term" value="F:3-dehydroquinate synthase activity"/>
    <property type="evidence" value="ECO:0007669"/>
    <property type="project" value="UniProtKB-EC"/>
</dbReference>
<evidence type="ECO:0000256" key="10">
    <source>
        <dbReference type="ARBA" id="ARBA00022605"/>
    </source>
</evidence>
<dbReference type="Pfam" id="PF24621">
    <property type="entry name" value="DHQS_C"/>
    <property type="match status" value="1"/>
</dbReference>
<dbReference type="SUPFAM" id="SSF56796">
    <property type="entry name" value="Dehydroquinate synthase-like"/>
    <property type="match status" value="1"/>
</dbReference>
<evidence type="ECO:0000259" key="18">
    <source>
        <dbReference type="Pfam" id="PF01761"/>
    </source>
</evidence>
<evidence type="ECO:0000256" key="7">
    <source>
        <dbReference type="ARBA" id="ARBA00013031"/>
    </source>
</evidence>
<dbReference type="Gene3D" id="1.20.1090.10">
    <property type="entry name" value="Dehydroquinate synthase-like - alpha domain"/>
    <property type="match status" value="1"/>
</dbReference>
<evidence type="ECO:0000256" key="14">
    <source>
        <dbReference type="ARBA" id="ARBA00023027"/>
    </source>
</evidence>
<dbReference type="InterPro" id="IPR030963">
    <property type="entry name" value="DHQ_synth_fam"/>
</dbReference>
<comment type="cofactor">
    <cofactor evidence="2">
        <name>NAD(+)</name>
        <dbReference type="ChEBI" id="CHEBI:57540"/>
    </cofactor>
</comment>
<evidence type="ECO:0000256" key="9">
    <source>
        <dbReference type="ARBA" id="ARBA00022490"/>
    </source>
</evidence>
<evidence type="ECO:0000256" key="8">
    <source>
        <dbReference type="ARBA" id="ARBA00017684"/>
    </source>
</evidence>
<evidence type="ECO:0000259" key="19">
    <source>
        <dbReference type="Pfam" id="PF24621"/>
    </source>
</evidence>
<evidence type="ECO:0000256" key="17">
    <source>
        <dbReference type="ARBA" id="ARBA00023285"/>
    </source>
</evidence>
<dbReference type="EC" id="4.2.3.4" evidence="7"/>
<dbReference type="GO" id="GO:0046872">
    <property type="term" value="F:metal ion binding"/>
    <property type="evidence" value="ECO:0007669"/>
    <property type="project" value="UniProtKB-KW"/>
</dbReference>
<evidence type="ECO:0000256" key="2">
    <source>
        <dbReference type="ARBA" id="ARBA00001911"/>
    </source>
</evidence>
<dbReference type="Gene3D" id="3.40.50.1970">
    <property type="match status" value="1"/>
</dbReference>
<dbReference type="InterPro" id="IPR016037">
    <property type="entry name" value="DHQ_synth_AroB"/>
</dbReference>
<dbReference type="GO" id="GO:0005737">
    <property type="term" value="C:cytoplasm"/>
    <property type="evidence" value="ECO:0007669"/>
    <property type="project" value="UniProtKB-SubCell"/>
</dbReference>
<dbReference type="GO" id="GO:0000166">
    <property type="term" value="F:nucleotide binding"/>
    <property type="evidence" value="ECO:0007669"/>
    <property type="project" value="UniProtKB-KW"/>
</dbReference>
<keyword evidence="16" id="KW-0456">Lyase</keyword>
<evidence type="ECO:0000256" key="12">
    <source>
        <dbReference type="ARBA" id="ARBA00022741"/>
    </source>
</evidence>
<evidence type="ECO:0000256" key="6">
    <source>
        <dbReference type="ARBA" id="ARBA00005412"/>
    </source>
</evidence>
<name>A0A6J6LP78_9ZZZZ</name>
<feature type="domain" description="3-dehydroquinate synthase C-terminal" evidence="19">
    <location>
        <begin position="173"/>
        <end position="315"/>
    </location>
</feature>
<evidence type="ECO:0000256" key="16">
    <source>
        <dbReference type="ARBA" id="ARBA00023239"/>
    </source>
</evidence>
<comment type="cofactor">
    <cofactor evidence="3">
        <name>Co(2+)</name>
        <dbReference type="ChEBI" id="CHEBI:48828"/>
    </cofactor>
</comment>
<comment type="similarity">
    <text evidence="6">Belongs to the sugar phosphate cyclases superfamily. Dehydroquinate synthase family.</text>
</comment>
<comment type="subcellular location">
    <subcellularLocation>
        <location evidence="4">Cytoplasm</location>
    </subcellularLocation>
</comment>
<dbReference type="NCBIfam" id="TIGR01357">
    <property type="entry name" value="aroB"/>
    <property type="match status" value="1"/>
</dbReference>
<dbReference type="CDD" id="cd08195">
    <property type="entry name" value="DHQS"/>
    <property type="match status" value="1"/>
</dbReference>
<dbReference type="PANTHER" id="PTHR43622">
    <property type="entry name" value="3-DEHYDROQUINATE SYNTHASE"/>
    <property type="match status" value="1"/>
</dbReference>
<proteinExistence type="inferred from homology"/>
<keyword evidence="17" id="KW-0170">Cobalt</keyword>
<keyword evidence="14" id="KW-0520">NAD</keyword>
<comment type="catalytic activity">
    <reaction evidence="1">
        <text>7-phospho-2-dehydro-3-deoxy-D-arabino-heptonate = 3-dehydroquinate + phosphate</text>
        <dbReference type="Rhea" id="RHEA:21968"/>
        <dbReference type="ChEBI" id="CHEBI:32364"/>
        <dbReference type="ChEBI" id="CHEBI:43474"/>
        <dbReference type="ChEBI" id="CHEBI:58394"/>
        <dbReference type="EC" id="4.2.3.4"/>
    </reaction>
</comment>
<organism evidence="20">
    <name type="scientific">freshwater metagenome</name>
    <dbReference type="NCBI Taxonomy" id="449393"/>
    <lineage>
        <taxon>unclassified sequences</taxon>
        <taxon>metagenomes</taxon>
        <taxon>ecological metagenomes</taxon>
    </lineage>
</organism>
<keyword evidence="13" id="KW-0862">Zinc</keyword>
<keyword evidence="11" id="KW-0479">Metal-binding</keyword>
<evidence type="ECO:0000256" key="1">
    <source>
        <dbReference type="ARBA" id="ARBA00001393"/>
    </source>
</evidence>
<reference evidence="20" key="1">
    <citation type="submission" date="2020-05" db="EMBL/GenBank/DDBJ databases">
        <authorList>
            <person name="Chiriac C."/>
            <person name="Salcher M."/>
            <person name="Ghai R."/>
            <person name="Kavagutti S V."/>
        </authorList>
    </citation>
    <scope>NUCLEOTIDE SEQUENCE</scope>
</reference>
<dbReference type="AlphaFoldDB" id="A0A6J6LP78"/>
<evidence type="ECO:0000313" key="20">
    <source>
        <dbReference type="EMBL" id="CAB4662285.1"/>
    </source>
</evidence>